<dbReference type="SUPFAM" id="SSF116846">
    <property type="entry name" value="MIT domain"/>
    <property type="match status" value="1"/>
</dbReference>
<evidence type="ECO:0000313" key="2">
    <source>
        <dbReference type="Proteomes" id="UP001165160"/>
    </source>
</evidence>
<gene>
    <name evidence="1" type="ORF">TrVE_jg12517</name>
</gene>
<sequence>MDTAFGFIERGHKQSDLGNTIGAAHLYFSASKILAELSKKEPDQSRKSLLSDNACEYLNKAVALLQTETADEDVIKILDGLDFVVKRSYNVESAVGNESGEEERTAIAGGLEASRRLFASSDVKDIYDIYDDSKVPHAAPAAAADPSNSNSSYDDLSARLSKLTQSKEEDKKDDIAARLNQLKGLPSAPPSETDVLNRMKQLGCDTAGDAGAGRTNDLDDVSNIINAVQDEIRLDSNTKTLNNVPIPKDDTTELLLSMVGEGGGAGGGVGVGVGIDVENDAPNDDILAGSTFGDIMSSLQNSNLISSEADVDGNPTGTATSSLPLNHEDKVNMKVAELQRTVFAMMVKEAEEGGGVVDADAILAKVKSARKELDEIEKIVKGGGVVRC</sequence>
<organism evidence="1 2">
    <name type="scientific">Triparma verrucosa</name>
    <dbReference type="NCBI Taxonomy" id="1606542"/>
    <lineage>
        <taxon>Eukaryota</taxon>
        <taxon>Sar</taxon>
        <taxon>Stramenopiles</taxon>
        <taxon>Ochrophyta</taxon>
        <taxon>Bolidophyceae</taxon>
        <taxon>Parmales</taxon>
        <taxon>Triparmaceae</taxon>
        <taxon>Triparma</taxon>
    </lineage>
</organism>
<protein>
    <submittedName>
        <fullName evidence="1">Uncharacterized protein</fullName>
    </submittedName>
</protein>
<dbReference type="Proteomes" id="UP001165160">
    <property type="component" value="Unassembled WGS sequence"/>
</dbReference>
<comment type="caution">
    <text evidence="1">The sequence shown here is derived from an EMBL/GenBank/DDBJ whole genome shotgun (WGS) entry which is preliminary data.</text>
</comment>
<dbReference type="InterPro" id="IPR036181">
    <property type="entry name" value="MIT_dom_sf"/>
</dbReference>
<keyword evidence="2" id="KW-1185">Reference proteome</keyword>
<reference evidence="2" key="1">
    <citation type="journal article" date="2023" name="Commun. Biol.">
        <title>Genome analysis of Parmales, the sister group of diatoms, reveals the evolutionary specialization of diatoms from phago-mixotrophs to photoautotrophs.</title>
        <authorList>
            <person name="Ban H."/>
            <person name="Sato S."/>
            <person name="Yoshikawa S."/>
            <person name="Yamada K."/>
            <person name="Nakamura Y."/>
            <person name="Ichinomiya M."/>
            <person name="Sato N."/>
            <person name="Blanc-Mathieu R."/>
            <person name="Endo H."/>
            <person name="Kuwata A."/>
            <person name="Ogata H."/>
        </authorList>
    </citation>
    <scope>NUCLEOTIDE SEQUENCE [LARGE SCALE GENOMIC DNA]</scope>
    <source>
        <strain evidence="2">NIES 3699</strain>
    </source>
</reference>
<evidence type="ECO:0000313" key="1">
    <source>
        <dbReference type="EMBL" id="GMI11880.1"/>
    </source>
</evidence>
<proteinExistence type="predicted"/>
<name>A0A9W7FGW1_9STRA</name>
<dbReference type="AlphaFoldDB" id="A0A9W7FGW1"/>
<dbReference type="EMBL" id="BRXX01000435">
    <property type="protein sequence ID" value="GMI11880.1"/>
    <property type="molecule type" value="Genomic_DNA"/>
</dbReference>
<accession>A0A9W7FGW1</accession>